<keyword evidence="2" id="KW-0479">Metal-binding</keyword>
<dbReference type="InterPro" id="IPR001138">
    <property type="entry name" value="Zn2Cys6_DnaBD"/>
</dbReference>
<dbReference type="SMART" id="SM00066">
    <property type="entry name" value="GAL4"/>
    <property type="match status" value="1"/>
</dbReference>
<comment type="caution">
    <text evidence="8">The sequence shown here is derived from an EMBL/GenBank/DDBJ whole genome shotgun (WGS) entry which is preliminary data.</text>
</comment>
<dbReference type="Pfam" id="PF00172">
    <property type="entry name" value="Zn_clus"/>
    <property type="match status" value="1"/>
</dbReference>
<evidence type="ECO:0000313" key="8">
    <source>
        <dbReference type="EMBL" id="KAG0664467.1"/>
    </source>
</evidence>
<protein>
    <recommendedName>
        <fullName evidence="7">Zn(2)-C6 fungal-type domain-containing protein</fullName>
    </recommendedName>
</protein>
<reference evidence="8 9" key="1">
    <citation type="submission" date="2020-11" db="EMBL/GenBank/DDBJ databases">
        <title>Kefir isolates.</title>
        <authorList>
            <person name="Marcisauskas S."/>
            <person name="Kim Y."/>
            <person name="Blasche S."/>
        </authorList>
    </citation>
    <scope>NUCLEOTIDE SEQUENCE [LARGE SCALE GENOMIC DNA]</scope>
    <source>
        <strain evidence="8 9">OG2</strain>
    </source>
</reference>
<evidence type="ECO:0000313" key="9">
    <source>
        <dbReference type="Proteomes" id="UP000750334"/>
    </source>
</evidence>
<dbReference type="GO" id="GO:0000981">
    <property type="term" value="F:DNA-binding transcription factor activity, RNA polymerase II-specific"/>
    <property type="evidence" value="ECO:0007669"/>
    <property type="project" value="InterPro"/>
</dbReference>
<keyword evidence="3" id="KW-0862">Zinc</keyword>
<dbReference type="GO" id="GO:0005634">
    <property type="term" value="C:nucleus"/>
    <property type="evidence" value="ECO:0007669"/>
    <property type="project" value="UniProtKB-SubCell"/>
</dbReference>
<dbReference type="InterPro" id="IPR050987">
    <property type="entry name" value="AtrR-like"/>
</dbReference>
<dbReference type="GO" id="GO:0045944">
    <property type="term" value="P:positive regulation of transcription by RNA polymerase II"/>
    <property type="evidence" value="ECO:0007669"/>
    <property type="project" value="UniProtKB-ARBA"/>
</dbReference>
<accession>A0A9P6W5K4</accession>
<feature type="region of interest" description="Disordered" evidence="6">
    <location>
        <begin position="1"/>
        <end position="22"/>
    </location>
</feature>
<dbReference type="InterPro" id="IPR036864">
    <property type="entry name" value="Zn2-C6_fun-type_DNA-bd_sf"/>
</dbReference>
<keyword evidence="9" id="KW-1185">Reference proteome</keyword>
<dbReference type="InterPro" id="IPR007219">
    <property type="entry name" value="XnlR_reg_dom"/>
</dbReference>
<keyword evidence="5" id="KW-0539">Nucleus</keyword>
<dbReference type="Proteomes" id="UP000750334">
    <property type="component" value="Unassembled WGS sequence"/>
</dbReference>
<dbReference type="Pfam" id="PF04082">
    <property type="entry name" value="Fungal_trans"/>
    <property type="match status" value="1"/>
</dbReference>
<evidence type="ECO:0000256" key="4">
    <source>
        <dbReference type="ARBA" id="ARBA00023125"/>
    </source>
</evidence>
<dbReference type="OrthoDB" id="5600212at2759"/>
<dbReference type="SUPFAM" id="SSF57701">
    <property type="entry name" value="Zn2/Cys6 DNA-binding domain"/>
    <property type="match status" value="1"/>
</dbReference>
<dbReference type="GO" id="GO:0006351">
    <property type="term" value="P:DNA-templated transcription"/>
    <property type="evidence" value="ECO:0007669"/>
    <property type="project" value="InterPro"/>
</dbReference>
<comment type="subcellular location">
    <subcellularLocation>
        <location evidence="1">Nucleus</location>
    </subcellularLocation>
</comment>
<name>A0A9P6W5K4_MAUEX</name>
<organism evidence="8 9">
    <name type="scientific">Maudiozyma exigua</name>
    <name type="common">Yeast</name>
    <name type="synonym">Kazachstania exigua</name>
    <dbReference type="NCBI Taxonomy" id="34358"/>
    <lineage>
        <taxon>Eukaryota</taxon>
        <taxon>Fungi</taxon>
        <taxon>Dikarya</taxon>
        <taxon>Ascomycota</taxon>
        <taxon>Saccharomycotina</taxon>
        <taxon>Saccharomycetes</taxon>
        <taxon>Saccharomycetales</taxon>
        <taxon>Saccharomycetaceae</taxon>
        <taxon>Maudiozyma</taxon>
    </lineage>
</organism>
<evidence type="ECO:0000259" key="7">
    <source>
        <dbReference type="PROSITE" id="PS50048"/>
    </source>
</evidence>
<keyword evidence="4" id="KW-0238">DNA-binding</keyword>
<dbReference type="PANTHER" id="PTHR46910">
    <property type="entry name" value="TRANSCRIPTION FACTOR PDR1"/>
    <property type="match status" value="1"/>
</dbReference>
<dbReference type="GO" id="GO:0008270">
    <property type="term" value="F:zinc ion binding"/>
    <property type="evidence" value="ECO:0007669"/>
    <property type="project" value="InterPro"/>
</dbReference>
<evidence type="ECO:0000256" key="2">
    <source>
        <dbReference type="ARBA" id="ARBA00022723"/>
    </source>
</evidence>
<dbReference type="AlphaFoldDB" id="A0A9P6W5K4"/>
<dbReference type="PROSITE" id="PS50048">
    <property type="entry name" value="ZN2_CY6_FUNGAL_2"/>
    <property type="match status" value="1"/>
</dbReference>
<evidence type="ECO:0000256" key="5">
    <source>
        <dbReference type="ARBA" id="ARBA00023242"/>
    </source>
</evidence>
<dbReference type="CDD" id="cd00067">
    <property type="entry name" value="GAL4"/>
    <property type="match status" value="1"/>
</dbReference>
<evidence type="ECO:0000256" key="6">
    <source>
        <dbReference type="SAM" id="MobiDB-lite"/>
    </source>
</evidence>
<evidence type="ECO:0000256" key="1">
    <source>
        <dbReference type="ARBA" id="ARBA00004123"/>
    </source>
</evidence>
<dbReference type="GO" id="GO:0003677">
    <property type="term" value="F:DNA binding"/>
    <property type="evidence" value="ECO:0007669"/>
    <property type="project" value="UniProtKB-KW"/>
</dbReference>
<dbReference type="CDD" id="cd12148">
    <property type="entry name" value="fungal_TF_MHR"/>
    <property type="match status" value="1"/>
</dbReference>
<feature type="compositionally biased region" description="Polar residues" evidence="6">
    <location>
        <begin position="1"/>
        <end position="19"/>
    </location>
</feature>
<proteinExistence type="predicted"/>
<dbReference type="PANTHER" id="PTHR46910:SF3">
    <property type="entry name" value="HALOTOLERANCE PROTEIN 9-RELATED"/>
    <property type="match status" value="1"/>
</dbReference>
<feature type="domain" description="Zn(2)-C6 fungal-type" evidence="7">
    <location>
        <begin position="27"/>
        <end position="56"/>
    </location>
</feature>
<dbReference type="EMBL" id="PUHR01000120">
    <property type="protein sequence ID" value="KAG0664467.1"/>
    <property type="molecule type" value="Genomic_DNA"/>
</dbReference>
<dbReference type="Gene3D" id="4.10.240.10">
    <property type="entry name" value="Zn(2)-C6 fungal-type DNA-binding domain"/>
    <property type="match status" value="1"/>
</dbReference>
<evidence type="ECO:0000256" key="3">
    <source>
        <dbReference type="ARBA" id="ARBA00022833"/>
    </source>
</evidence>
<sequence length="809" mass="94433">MSTSNKLDNKITKTNSNGSSRRRVNKACGVCRRRKVKCDGSNPCENCKNSGLLCSYENKKVNERISLYKQEDDIRKELSTLSHYRKNLESLDPSDTIQLRPLLSQIDTKLRSYRDNMRLTISKNQIENYNSPVSIETSLIETDYICFNRYDKINMAEASENLNDPSVGLYFGLYSASTLFSNGGFGWLFKKMFSTTLDQEETKKTFYLYLKFFDLSSIWFTQSMKQPSAPLAWCRKYYKYNLPVGSDNDLILDMIGDIKNVINDTEIDFTNIEVETPSAMLKKITLLMKKNKEFFTQLNTEFNALTLKQFFMVEEYNHLLFVEYFEKCNYALIYDTDIIESTLWYLDEFFWKEEYSTLSRTVSNIVTRAVESCYNRWEFYLGISETAADYKRNMWWKVNWWDKWCSLMTGKPTLVHESQIDCLLPRAWMECGIDETMDCKQLLDSLDFKRATEKDILRDIVYYILSKILDFCFVSILYNKKFTNYKMFSANCKNIDNIAKELLRNIENLESYWELLNSKLATYFDGIVGSGPDMDLSIIFSYAYSESIACAANLILRIISTNKITIKDEMYDKVLKLRSVSIHVCKNTVRNLLLVEDRYHHIKIINTAIFFLIRIVIFSIDNPDEDPLENIPVLVNFLAQFTHPLQNGKIFDIEQAYIYERQPIVTSLFGFIIVRIYLQTVLFTRNISVNTLQDRLKLESENALTVYNSLLNIYSPYFEPLLQEIEVSGMHLHVLDVINKASGSHFFENFKKPTATKHTNGNSIPNLFSVTPKEDLLSLVNLDDFLTLDIFPEVYEAIWQNFNTEPTDL</sequence>
<gene>
    <name evidence="8" type="ORF">C6P45_000618</name>
</gene>
<dbReference type="PROSITE" id="PS00463">
    <property type="entry name" value="ZN2_CY6_FUNGAL_1"/>
    <property type="match status" value="1"/>
</dbReference>